<name>A0AAQ1SMY3_LEPIR</name>
<gene>
    <name evidence="1" type="ORF">LMANV2_230010</name>
</gene>
<evidence type="ECO:0000313" key="2">
    <source>
        <dbReference type="Proteomes" id="UP000234460"/>
    </source>
</evidence>
<dbReference type="EMBL" id="OEJX01000016">
    <property type="protein sequence ID" value="SOR60895.1"/>
    <property type="molecule type" value="Genomic_DNA"/>
</dbReference>
<evidence type="ECO:0000313" key="1">
    <source>
        <dbReference type="EMBL" id="SOR60895.1"/>
    </source>
</evidence>
<dbReference type="Proteomes" id="UP000234460">
    <property type="component" value="Chromosome LMANV2"/>
</dbReference>
<protein>
    <submittedName>
        <fullName evidence="1">Uncharacterized protein</fullName>
    </submittedName>
</protein>
<accession>A0AAQ1SMY3</accession>
<sequence length="60" mass="7370">MISYNNNFMQTFNFRIIIFGFYKNLLLREKSHVGTTTVRDFTDQFRKCGNYYFLNNWVKI</sequence>
<reference evidence="1 2" key="1">
    <citation type="submission" date="2017-11" db="EMBL/GenBank/DDBJ databases">
        <authorList>
            <person name="Lechat P."/>
        </authorList>
    </citation>
    <scope>NUCLEOTIDE SEQUENCE [LARGE SCALE GENOMIC DNA]</scope>
    <source>
        <strain evidence="1">L495</strain>
    </source>
</reference>
<dbReference type="NCBIfam" id="NF038097">
    <property type="entry name" value="KCGN_DNA_rpt"/>
    <property type="match status" value="1"/>
</dbReference>
<comment type="caution">
    <text evidence="1">The sequence shown here is derived from an EMBL/GenBank/DDBJ whole genome shotgun (WGS) entry which is preliminary data.</text>
</comment>
<dbReference type="AlphaFoldDB" id="A0AAQ1SMY3"/>
<proteinExistence type="predicted"/>
<organism evidence="1 2">
    <name type="scientific">Leptospira interrogans serovar Manilae</name>
    <dbReference type="NCBI Taxonomy" id="214675"/>
    <lineage>
        <taxon>Bacteria</taxon>
        <taxon>Pseudomonadati</taxon>
        <taxon>Spirochaetota</taxon>
        <taxon>Spirochaetia</taxon>
        <taxon>Leptospirales</taxon>
        <taxon>Leptospiraceae</taxon>
        <taxon>Leptospira</taxon>
    </lineage>
</organism>